<feature type="transmembrane region" description="Helical" evidence="2">
    <location>
        <begin position="164"/>
        <end position="182"/>
    </location>
</feature>
<proteinExistence type="predicted"/>
<accession>A0AAD6ZW34</accession>
<feature type="region of interest" description="Disordered" evidence="1">
    <location>
        <begin position="15"/>
        <end position="43"/>
    </location>
</feature>
<dbReference type="AlphaFoldDB" id="A0AAD6ZW34"/>
<feature type="transmembrane region" description="Helical" evidence="2">
    <location>
        <begin position="94"/>
        <end position="113"/>
    </location>
</feature>
<reference evidence="4" key="1">
    <citation type="submission" date="2023-03" db="EMBL/GenBank/DDBJ databases">
        <title>Massive genome expansion in bonnet fungi (Mycena s.s.) driven by repeated elements and novel gene families across ecological guilds.</title>
        <authorList>
            <consortium name="Lawrence Berkeley National Laboratory"/>
            <person name="Harder C.B."/>
            <person name="Miyauchi S."/>
            <person name="Viragh M."/>
            <person name="Kuo A."/>
            <person name="Thoen E."/>
            <person name="Andreopoulos B."/>
            <person name="Lu D."/>
            <person name="Skrede I."/>
            <person name="Drula E."/>
            <person name="Henrissat B."/>
            <person name="Morin E."/>
            <person name="Kohler A."/>
            <person name="Barry K."/>
            <person name="LaButti K."/>
            <person name="Morin E."/>
            <person name="Salamov A."/>
            <person name="Lipzen A."/>
            <person name="Mereny Z."/>
            <person name="Hegedus B."/>
            <person name="Baldrian P."/>
            <person name="Stursova M."/>
            <person name="Weitz H."/>
            <person name="Taylor A."/>
            <person name="Grigoriev I.V."/>
            <person name="Nagy L.G."/>
            <person name="Martin F."/>
            <person name="Kauserud H."/>
        </authorList>
    </citation>
    <scope>NUCLEOTIDE SEQUENCE</scope>
    <source>
        <strain evidence="4">CBHHK002</strain>
    </source>
</reference>
<dbReference type="EMBL" id="JARIHO010000024">
    <property type="protein sequence ID" value="KAJ7342769.1"/>
    <property type="molecule type" value="Genomic_DNA"/>
</dbReference>
<name>A0AAD6ZW34_9AGAR</name>
<dbReference type="InterPro" id="IPR045338">
    <property type="entry name" value="DUF6535"/>
</dbReference>
<feature type="transmembrane region" description="Helical" evidence="2">
    <location>
        <begin position="218"/>
        <end position="241"/>
    </location>
</feature>
<protein>
    <recommendedName>
        <fullName evidence="3">DUF6535 domain-containing protein</fullName>
    </recommendedName>
</protein>
<evidence type="ECO:0000313" key="5">
    <source>
        <dbReference type="Proteomes" id="UP001218218"/>
    </source>
</evidence>
<feature type="domain" description="DUF6535" evidence="3">
    <location>
        <begin position="72"/>
        <end position="243"/>
    </location>
</feature>
<keyword evidence="2" id="KW-0812">Transmembrane</keyword>
<keyword evidence="2" id="KW-1133">Transmembrane helix</keyword>
<keyword evidence="2" id="KW-0472">Membrane</keyword>
<sequence>MGLFSRFSRSASNTRDADDAAEAQVGVPNPLPLRPTSKANTRRYPKAVNNAIPDSGDDGPFGQHCADDAPVWKLYMDLARISDKNLAKLLNSDLDSLLIFASLFSAILAAFLIEIRKSLQKDLQSDTNNLLAILIHNQHNLSDPQIPSSLAFQPTASSRWVNGLWFSSLMFSLMSALGASVAKSWVTQFSSAVSGSSWGDASAHCHRFRGLKRWRMKLIIQSLPILTHIAFILFSAGLVVLLFRDDLMIGLLLLLLTATILLLYLGSSIHPAYYSDSPFRTPVSSMIRRLLFGNWRRHEANSFPAGEQAQKAQALTWLLTESLNIDTINAAVCAVAGLNFTLLVQDELLQGSTASILSGVLSTEVSKKLPATDSLRSSLYALLHIVRAAPADPPSSRVLRALVEAGGALFDPDFVSPCVQEVALCLKGRIILLLNDDLPTSALFQTDIPFLAKSCSDPYLRCLFIELCLLSHQSAKSSAYNPPYDFLSILKDQTAANRNEVHAEFVKEANSGFSLASSPSRNNVTPHSAIPSCEVRDFGFVRWTCHGCG</sequence>
<evidence type="ECO:0000256" key="1">
    <source>
        <dbReference type="SAM" id="MobiDB-lite"/>
    </source>
</evidence>
<organism evidence="4 5">
    <name type="scientific">Mycena albidolilacea</name>
    <dbReference type="NCBI Taxonomy" id="1033008"/>
    <lineage>
        <taxon>Eukaryota</taxon>
        <taxon>Fungi</taxon>
        <taxon>Dikarya</taxon>
        <taxon>Basidiomycota</taxon>
        <taxon>Agaricomycotina</taxon>
        <taxon>Agaricomycetes</taxon>
        <taxon>Agaricomycetidae</taxon>
        <taxon>Agaricales</taxon>
        <taxon>Marasmiineae</taxon>
        <taxon>Mycenaceae</taxon>
        <taxon>Mycena</taxon>
    </lineage>
</organism>
<feature type="transmembrane region" description="Helical" evidence="2">
    <location>
        <begin position="247"/>
        <end position="265"/>
    </location>
</feature>
<evidence type="ECO:0000313" key="4">
    <source>
        <dbReference type="EMBL" id="KAJ7342769.1"/>
    </source>
</evidence>
<comment type="caution">
    <text evidence="4">The sequence shown here is derived from an EMBL/GenBank/DDBJ whole genome shotgun (WGS) entry which is preliminary data.</text>
</comment>
<gene>
    <name evidence="4" type="ORF">DFH08DRAFT_235458</name>
</gene>
<dbReference type="Proteomes" id="UP001218218">
    <property type="component" value="Unassembled WGS sequence"/>
</dbReference>
<dbReference type="Pfam" id="PF20153">
    <property type="entry name" value="DUF6535"/>
    <property type="match status" value="1"/>
</dbReference>
<keyword evidence="5" id="KW-1185">Reference proteome</keyword>
<evidence type="ECO:0000259" key="3">
    <source>
        <dbReference type="Pfam" id="PF20153"/>
    </source>
</evidence>
<evidence type="ECO:0000256" key="2">
    <source>
        <dbReference type="SAM" id="Phobius"/>
    </source>
</evidence>